<proteinExistence type="inferred from homology"/>
<dbReference type="PROSITE" id="PS00092">
    <property type="entry name" value="N6_MTASE"/>
    <property type="match status" value="1"/>
</dbReference>
<dbReference type="GO" id="GO:0009007">
    <property type="term" value="F:site-specific DNA-methyltransferase (adenine-specific) activity"/>
    <property type="evidence" value="ECO:0007669"/>
    <property type="project" value="UniProtKB-UniRule"/>
</dbReference>
<dbReference type="PANTHER" id="PTHR30481">
    <property type="entry name" value="DNA ADENINE METHYLASE"/>
    <property type="match status" value="1"/>
</dbReference>
<dbReference type="EC" id="2.1.1.72" evidence="2 8"/>
<dbReference type="PANTHER" id="PTHR30481:SF3">
    <property type="entry name" value="DNA ADENINE METHYLASE"/>
    <property type="match status" value="1"/>
</dbReference>
<feature type="binding site" evidence="7">
    <location>
        <position position="24"/>
    </location>
    <ligand>
        <name>S-adenosyl-L-methionine</name>
        <dbReference type="ChEBI" id="CHEBI:59789"/>
    </ligand>
</feature>
<feature type="binding site" evidence="7">
    <location>
        <position position="233"/>
    </location>
    <ligand>
        <name>S-adenosyl-L-methionine</name>
        <dbReference type="ChEBI" id="CHEBI:59789"/>
    </ligand>
</feature>
<evidence type="ECO:0000256" key="1">
    <source>
        <dbReference type="ARBA" id="ARBA00006594"/>
    </source>
</evidence>
<evidence type="ECO:0000256" key="3">
    <source>
        <dbReference type="ARBA" id="ARBA00022603"/>
    </source>
</evidence>
<keyword evidence="3 8" id="KW-0489">Methyltransferase</keyword>
<dbReference type="SUPFAM" id="SSF53335">
    <property type="entry name" value="S-adenosyl-L-methionine-dependent methyltransferases"/>
    <property type="match status" value="1"/>
</dbReference>
<dbReference type="Pfam" id="PF02086">
    <property type="entry name" value="MethyltransfD12"/>
    <property type="match status" value="1"/>
</dbReference>
<evidence type="ECO:0000313" key="9">
    <source>
        <dbReference type="EMBL" id="AGQ18906.1"/>
    </source>
</evidence>
<comment type="similarity">
    <text evidence="1 8">Belongs to the N(4)/N(6)-methyltransferase family.</text>
</comment>
<evidence type="ECO:0000256" key="6">
    <source>
        <dbReference type="ARBA" id="ARBA00047942"/>
    </source>
</evidence>
<dbReference type="GO" id="GO:1904047">
    <property type="term" value="F:S-adenosyl-L-methionine binding"/>
    <property type="evidence" value="ECO:0007669"/>
    <property type="project" value="TreeGrafter"/>
</dbReference>
<dbReference type="AlphaFoldDB" id="S5DJD2"/>
<evidence type="ECO:0000256" key="2">
    <source>
        <dbReference type="ARBA" id="ARBA00011900"/>
    </source>
</evidence>
<organism evidence="9">
    <name type="scientific">Candidatus Actinomarina minuta</name>
    <dbReference type="NCBI Taxonomy" id="1389454"/>
    <lineage>
        <taxon>Bacteria</taxon>
        <taxon>Bacillati</taxon>
        <taxon>Actinomycetota</taxon>
        <taxon>Actinomycetes</taxon>
        <taxon>Candidatus Actinomarinidae</taxon>
        <taxon>Candidatus Actinomarinales</taxon>
        <taxon>Candidatus Actinomarineae</taxon>
        <taxon>Candidatus Actinomarinaceae</taxon>
        <taxon>Candidatus Actinomarina</taxon>
    </lineage>
</organism>
<dbReference type="InterPro" id="IPR023095">
    <property type="entry name" value="Ade_MeTrfase_dom_2"/>
</dbReference>
<dbReference type="PRINTS" id="PR00505">
    <property type="entry name" value="D12N6MTFRASE"/>
</dbReference>
<feature type="binding site" evidence="7">
    <location>
        <position position="80"/>
    </location>
    <ligand>
        <name>S-adenosyl-L-methionine</name>
        <dbReference type="ChEBI" id="CHEBI:59789"/>
    </ligand>
</feature>
<dbReference type="PIRSF" id="PIRSF000398">
    <property type="entry name" value="M_m6A_EcoRV"/>
    <property type="match status" value="1"/>
</dbReference>
<dbReference type="GO" id="GO:0032259">
    <property type="term" value="P:methylation"/>
    <property type="evidence" value="ECO:0007669"/>
    <property type="project" value="UniProtKB-KW"/>
</dbReference>
<dbReference type="REBASE" id="67092">
    <property type="entry name" value="M.UbaC64ORFAP"/>
</dbReference>
<feature type="binding site" evidence="7">
    <location>
        <position position="28"/>
    </location>
    <ligand>
        <name>S-adenosyl-L-methionine</name>
        <dbReference type="ChEBI" id="CHEBI:59789"/>
    </ligand>
</feature>
<accession>S5DJD2</accession>
<evidence type="ECO:0000256" key="7">
    <source>
        <dbReference type="PIRSR" id="PIRSR000398-1"/>
    </source>
</evidence>
<reference evidence="9" key="1">
    <citation type="journal article" date="2013" name="Sci. Rep.">
        <title>Metagenomics uncovers a new group of low GC and ultra-small marine Actinobacteria.</title>
        <authorList>
            <person name="Ghai R."/>
            <person name="Mizuno C.M."/>
            <person name="Picazo A."/>
            <person name="Camacho A."/>
            <person name="Rodriguez-Valera F."/>
        </authorList>
    </citation>
    <scope>NUCLEOTIDE SEQUENCE</scope>
</reference>
<keyword evidence="5 8" id="KW-0949">S-adenosyl-L-methionine</keyword>
<dbReference type="Gene3D" id="3.40.50.150">
    <property type="entry name" value="Vaccinia Virus protein VP39"/>
    <property type="match status" value="1"/>
</dbReference>
<comment type="catalytic activity">
    <reaction evidence="6 8">
        <text>a 2'-deoxyadenosine in DNA + S-adenosyl-L-methionine = an N(6)-methyl-2'-deoxyadenosine in DNA + S-adenosyl-L-homocysteine + H(+)</text>
        <dbReference type="Rhea" id="RHEA:15197"/>
        <dbReference type="Rhea" id="RHEA-COMP:12418"/>
        <dbReference type="Rhea" id="RHEA-COMP:12419"/>
        <dbReference type="ChEBI" id="CHEBI:15378"/>
        <dbReference type="ChEBI" id="CHEBI:57856"/>
        <dbReference type="ChEBI" id="CHEBI:59789"/>
        <dbReference type="ChEBI" id="CHEBI:90615"/>
        <dbReference type="ChEBI" id="CHEBI:90616"/>
        <dbReference type="EC" id="2.1.1.72"/>
    </reaction>
</comment>
<dbReference type="GO" id="GO:0043565">
    <property type="term" value="F:sequence-specific DNA binding"/>
    <property type="evidence" value="ECO:0007669"/>
    <property type="project" value="TreeGrafter"/>
</dbReference>
<sequence length="335" mass="38106">MSNNHIQMSLGGTSNKQLKPLIKWAGGKTRLNSQLLKVSDIAMKLLKIEKLNYYEPFFGGGALFFELNKNEKINAAYINDIIPHLVLFYETVAKKEWLEDLFSEIKSLAIIFEQGDKKQVYGSAKENSGWVKEFNKLWSGNYPKTKQEKINSAALFFVLNKTGFNGMFRLNKEGKFNIPKGDTDKINFDDKVKKNFIEVSSILENTSIHCGSYEKILPPENEIDKKTSFIYLDPPYVPNSDTEGFTDYSKEGFGEDDHKKVANIFHQLADDGYKIVLSNNANNASKEMYVENKKVFAYEVDVSRAIAKTKEGKRPPSKELLVSSFNLDALGMRRV</sequence>
<dbReference type="InterPro" id="IPR012327">
    <property type="entry name" value="MeTrfase_D12"/>
</dbReference>
<dbReference type="EMBL" id="KC811115">
    <property type="protein sequence ID" value="AGQ18906.1"/>
    <property type="molecule type" value="Genomic_DNA"/>
</dbReference>
<evidence type="ECO:0000256" key="4">
    <source>
        <dbReference type="ARBA" id="ARBA00022679"/>
    </source>
</evidence>
<evidence type="ECO:0000256" key="5">
    <source>
        <dbReference type="ARBA" id="ARBA00022691"/>
    </source>
</evidence>
<dbReference type="InterPro" id="IPR029063">
    <property type="entry name" value="SAM-dependent_MTases_sf"/>
</dbReference>
<dbReference type="Gene3D" id="1.10.1020.10">
    <property type="entry name" value="Adenine-specific Methyltransferase, Domain 2"/>
    <property type="match status" value="1"/>
</dbReference>
<dbReference type="NCBIfam" id="TIGR00571">
    <property type="entry name" value="dam"/>
    <property type="match status" value="1"/>
</dbReference>
<dbReference type="InterPro" id="IPR002052">
    <property type="entry name" value="DNA_methylase_N6_adenine_CS"/>
</dbReference>
<dbReference type="InterPro" id="IPR012263">
    <property type="entry name" value="M_m6A_EcoRV"/>
</dbReference>
<protein>
    <recommendedName>
        <fullName evidence="2 8">Site-specific DNA-methyltransferase (adenine-specific)</fullName>
        <ecNumber evidence="2 8">2.1.1.72</ecNumber>
    </recommendedName>
</protein>
<evidence type="ECO:0000256" key="8">
    <source>
        <dbReference type="RuleBase" id="RU361257"/>
    </source>
</evidence>
<dbReference type="GO" id="GO:0009307">
    <property type="term" value="P:DNA restriction-modification system"/>
    <property type="evidence" value="ECO:0007669"/>
    <property type="project" value="InterPro"/>
</dbReference>
<dbReference type="GO" id="GO:0006298">
    <property type="term" value="P:mismatch repair"/>
    <property type="evidence" value="ECO:0007669"/>
    <property type="project" value="TreeGrafter"/>
</dbReference>
<name>S5DJD2_9ACTN</name>
<keyword evidence="4 8" id="KW-0808">Transferase</keyword>